<evidence type="ECO:0000256" key="6">
    <source>
        <dbReference type="ARBA" id="ARBA00023163"/>
    </source>
</evidence>
<dbReference type="InterPro" id="IPR036388">
    <property type="entry name" value="WH-like_DNA-bd_sf"/>
</dbReference>
<gene>
    <name evidence="10" type="ORF">CDOO_06105</name>
</gene>
<dbReference type="eggNOG" id="COG1595">
    <property type="taxonomic scope" value="Bacteria"/>
</dbReference>
<dbReference type="Gene3D" id="1.10.1740.10">
    <property type="match status" value="1"/>
</dbReference>
<keyword evidence="11" id="KW-1185">Reference proteome</keyword>
<accession>A0A097IFH1</accession>
<dbReference type="GO" id="GO:0003677">
    <property type="term" value="F:DNA binding"/>
    <property type="evidence" value="ECO:0007669"/>
    <property type="project" value="UniProtKB-KW"/>
</dbReference>
<dbReference type="InterPro" id="IPR013249">
    <property type="entry name" value="RNA_pol_sigma70_r4_t2"/>
</dbReference>
<dbReference type="Pfam" id="PF04542">
    <property type="entry name" value="Sigma70_r2"/>
    <property type="match status" value="1"/>
</dbReference>
<dbReference type="InterPro" id="IPR052704">
    <property type="entry name" value="ECF_Sigma-70_Domain"/>
</dbReference>
<evidence type="ECO:0000259" key="8">
    <source>
        <dbReference type="Pfam" id="PF04542"/>
    </source>
</evidence>
<dbReference type="KEGG" id="cdo:CDOO_06105"/>
<evidence type="ECO:0000313" key="10">
    <source>
        <dbReference type="EMBL" id="AIT60874.1"/>
    </source>
</evidence>
<dbReference type="Proteomes" id="UP000029914">
    <property type="component" value="Chromosome"/>
</dbReference>
<dbReference type="HOGENOM" id="CLU_047691_22_0_11"/>
<dbReference type="SUPFAM" id="SSF54427">
    <property type="entry name" value="NTF2-like"/>
    <property type="match status" value="1"/>
</dbReference>
<feature type="region of interest" description="Disordered" evidence="7">
    <location>
        <begin position="266"/>
        <end position="286"/>
    </location>
</feature>
<dbReference type="InterPro" id="IPR013325">
    <property type="entry name" value="RNA_pol_sigma_r2"/>
</dbReference>
<evidence type="ECO:0000313" key="11">
    <source>
        <dbReference type="Proteomes" id="UP000029914"/>
    </source>
</evidence>
<proteinExistence type="inferred from homology"/>
<reference evidence="10 11" key="1">
    <citation type="submission" date="2013-09" db="EMBL/GenBank/DDBJ databases">
        <title>Complete genome sequence of Corynebacterium doosanense CAU 212(T) (=DSM 45436(T)), isolated from activated sludge.</title>
        <authorList>
            <person name="Schaffert L."/>
            <person name="Albersmeier A."/>
            <person name="Kalinowski J."/>
            <person name="Ruckert C."/>
        </authorList>
    </citation>
    <scope>NUCLEOTIDE SEQUENCE [LARGE SCALE GENOMIC DNA]</scope>
    <source>
        <strain evidence="10 11">CAU 212</strain>
    </source>
</reference>
<dbReference type="EMBL" id="CP006764">
    <property type="protein sequence ID" value="AIT60874.1"/>
    <property type="molecule type" value="Genomic_DNA"/>
</dbReference>
<feature type="domain" description="RNA polymerase sigma-70 region 2" evidence="8">
    <location>
        <begin position="14"/>
        <end position="76"/>
    </location>
</feature>
<dbReference type="SUPFAM" id="SSF88659">
    <property type="entry name" value="Sigma3 and sigma4 domains of RNA polymerase sigma factors"/>
    <property type="match status" value="1"/>
</dbReference>
<keyword evidence="6" id="KW-0804">Transcription</keyword>
<dbReference type="InterPro" id="IPR007627">
    <property type="entry name" value="RNA_pol_sigma70_r2"/>
</dbReference>
<keyword evidence="5" id="KW-0238">DNA-binding</keyword>
<evidence type="ECO:0000256" key="2">
    <source>
        <dbReference type="ARBA" id="ARBA00011344"/>
    </source>
</evidence>
<evidence type="ECO:0000256" key="1">
    <source>
        <dbReference type="ARBA" id="ARBA00010641"/>
    </source>
</evidence>
<protein>
    <submittedName>
        <fullName evidence="10">RNA polymerase subunit sigma-24</fullName>
    </submittedName>
</protein>
<dbReference type="Gene3D" id="1.10.10.10">
    <property type="entry name" value="Winged helix-like DNA-binding domain superfamily/Winged helix DNA-binding domain"/>
    <property type="match status" value="1"/>
</dbReference>
<comment type="similarity">
    <text evidence="1">Belongs to the sigma-70 factor family. ECF subfamily.</text>
</comment>
<evidence type="ECO:0000256" key="7">
    <source>
        <dbReference type="SAM" id="MobiDB-lite"/>
    </source>
</evidence>
<evidence type="ECO:0000259" key="9">
    <source>
        <dbReference type="Pfam" id="PF08281"/>
    </source>
</evidence>
<comment type="subunit">
    <text evidence="2">Interacts transiently with the RNA polymerase catalytic core formed by RpoA, RpoB, RpoC and RpoZ (2 alpha, 1 beta, 1 beta' and 1 omega subunit) to form the RNA polymerase holoenzyme that can initiate transcription.</text>
</comment>
<evidence type="ECO:0000256" key="3">
    <source>
        <dbReference type="ARBA" id="ARBA00023015"/>
    </source>
</evidence>
<dbReference type="InterPro" id="IPR032710">
    <property type="entry name" value="NTF2-like_dom_sf"/>
</dbReference>
<keyword evidence="3" id="KW-0805">Transcription regulation</keyword>
<keyword evidence="4" id="KW-0731">Sigma factor</keyword>
<sequence length="286" mass="30772">MEPRRTPEPEVAGLYREHHRRLTLLAYRILGQWQSAEDVASEALLKLLENDPEDPAAWLTVVVTRLALDAATSAERRRTEYVGPWLPDIVATESDSVEVDAAVVRLIQTLAPLDRALVVLADVAGFTGPEMAAALGLTPAAVRQRLSRARGALRAEGPVAVAEPDLVQKLAGLLQRGDLPGFVSELSEGAVLWTDSGGLSRAALNPVAGRDKVARFLHGIFHKYGAPSFGVRQGIGGPVLVAHSTDMERWVVLETDGERITGIQVQQNPSKRVCDPGSWTASSGDE</sequence>
<organism evidence="10 11">
    <name type="scientific">Corynebacterium doosanense CAU 212 = DSM 45436</name>
    <dbReference type="NCBI Taxonomy" id="558173"/>
    <lineage>
        <taxon>Bacteria</taxon>
        <taxon>Bacillati</taxon>
        <taxon>Actinomycetota</taxon>
        <taxon>Actinomycetes</taxon>
        <taxon>Mycobacteriales</taxon>
        <taxon>Corynebacteriaceae</taxon>
        <taxon>Corynebacterium</taxon>
    </lineage>
</organism>
<dbReference type="PANTHER" id="PTHR30173:SF36">
    <property type="entry name" value="ECF RNA POLYMERASE SIGMA FACTOR SIGJ"/>
    <property type="match status" value="1"/>
</dbReference>
<dbReference type="STRING" id="558173.CDOO_06105"/>
<dbReference type="AlphaFoldDB" id="A0A097IFH1"/>
<evidence type="ECO:0000256" key="5">
    <source>
        <dbReference type="ARBA" id="ARBA00023125"/>
    </source>
</evidence>
<dbReference type="Pfam" id="PF08281">
    <property type="entry name" value="Sigma70_r4_2"/>
    <property type="match status" value="1"/>
</dbReference>
<feature type="domain" description="RNA polymerase sigma factor 70 region 4 type 2" evidence="9">
    <location>
        <begin position="102"/>
        <end position="153"/>
    </location>
</feature>
<dbReference type="GO" id="GO:0016987">
    <property type="term" value="F:sigma factor activity"/>
    <property type="evidence" value="ECO:0007669"/>
    <property type="project" value="UniProtKB-KW"/>
</dbReference>
<dbReference type="PANTHER" id="PTHR30173">
    <property type="entry name" value="SIGMA 19 FACTOR"/>
    <property type="match status" value="1"/>
</dbReference>
<name>A0A097IFH1_9CORY</name>
<dbReference type="OrthoDB" id="3211555at2"/>
<dbReference type="SUPFAM" id="SSF88946">
    <property type="entry name" value="Sigma2 domain of RNA polymerase sigma factors"/>
    <property type="match status" value="1"/>
</dbReference>
<dbReference type="GO" id="GO:0006352">
    <property type="term" value="P:DNA-templated transcription initiation"/>
    <property type="evidence" value="ECO:0007669"/>
    <property type="project" value="InterPro"/>
</dbReference>
<evidence type="ECO:0000256" key="4">
    <source>
        <dbReference type="ARBA" id="ARBA00023082"/>
    </source>
</evidence>
<dbReference type="InterPro" id="IPR013324">
    <property type="entry name" value="RNA_pol_sigma_r3/r4-like"/>
</dbReference>
<dbReference type="RefSeq" id="WP_018022156.1">
    <property type="nucleotide sequence ID" value="NZ_AQUX01000006.1"/>
</dbReference>